<comment type="caution">
    <text evidence="2">The sequence shown here is derived from an EMBL/GenBank/DDBJ whole genome shotgun (WGS) entry which is preliminary data.</text>
</comment>
<gene>
    <name evidence="2" type="ORF">M5X12_10085</name>
</gene>
<proteinExistence type="predicted"/>
<evidence type="ECO:0000256" key="1">
    <source>
        <dbReference type="SAM" id="MobiDB-lite"/>
    </source>
</evidence>
<reference evidence="2 3" key="1">
    <citation type="submission" date="2022-05" db="EMBL/GenBank/DDBJ databases">
        <title>Genome Sequencing of Bee-Associated Microbes.</title>
        <authorList>
            <person name="Dunlap C."/>
        </authorList>
    </citation>
    <scope>NUCLEOTIDE SEQUENCE [LARGE SCALE GENOMIC DNA]</scope>
    <source>
        <strain evidence="2 3">NRRL B-04010</strain>
    </source>
</reference>
<name>A0ABT4GW36_PAEAL</name>
<keyword evidence="3" id="KW-1185">Reference proteome</keyword>
<dbReference type="EMBL" id="JAMDNP010000018">
    <property type="protein sequence ID" value="MCY9760922.1"/>
    <property type="molecule type" value="Genomic_DNA"/>
</dbReference>
<feature type="region of interest" description="Disordered" evidence="1">
    <location>
        <begin position="42"/>
        <end position="89"/>
    </location>
</feature>
<protein>
    <submittedName>
        <fullName evidence="2">Uncharacterized protein</fullName>
    </submittedName>
</protein>
<accession>A0ABT4GW36</accession>
<dbReference type="Proteomes" id="UP001527181">
    <property type="component" value="Unassembled WGS sequence"/>
</dbReference>
<evidence type="ECO:0000313" key="3">
    <source>
        <dbReference type="Proteomes" id="UP001527181"/>
    </source>
</evidence>
<feature type="compositionally biased region" description="Basic and acidic residues" evidence="1">
    <location>
        <begin position="73"/>
        <end position="82"/>
    </location>
</feature>
<evidence type="ECO:0000313" key="2">
    <source>
        <dbReference type="EMBL" id="MCY9760922.1"/>
    </source>
</evidence>
<organism evidence="2 3">
    <name type="scientific">Paenibacillus alvei</name>
    <name type="common">Bacillus alvei</name>
    <dbReference type="NCBI Taxonomy" id="44250"/>
    <lineage>
        <taxon>Bacteria</taxon>
        <taxon>Bacillati</taxon>
        <taxon>Bacillota</taxon>
        <taxon>Bacilli</taxon>
        <taxon>Bacillales</taxon>
        <taxon>Paenibacillaceae</taxon>
        <taxon>Paenibacillus</taxon>
    </lineage>
</organism>
<sequence length="89" mass="9429">MAKVIAPNKEYTGISAGVAFANGVGETDNPHLLEWFESKGYEVEKEPATEEDNQPDSSPPPDSNVPPDEGELADGKTAEKPSKSTKAGK</sequence>
<dbReference type="RefSeq" id="WP_268599941.1">
    <property type="nucleotide sequence ID" value="NZ_JAMDNP010000018.1"/>
</dbReference>